<evidence type="ECO:0000313" key="2">
    <source>
        <dbReference type="EMBL" id="GAA0434154.1"/>
    </source>
</evidence>
<organism evidence="2 3">
    <name type="scientific">Streptomyces luteireticuli</name>
    <dbReference type="NCBI Taxonomy" id="173858"/>
    <lineage>
        <taxon>Bacteria</taxon>
        <taxon>Bacillati</taxon>
        <taxon>Actinomycetota</taxon>
        <taxon>Actinomycetes</taxon>
        <taxon>Kitasatosporales</taxon>
        <taxon>Streptomycetaceae</taxon>
        <taxon>Streptomyces</taxon>
    </lineage>
</organism>
<feature type="region of interest" description="Disordered" evidence="1">
    <location>
        <begin position="16"/>
        <end position="65"/>
    </location>
</feature>
<dbReference type="Pfam" id="PF19760">
    <property type="entry name" value="DUF6247"/>
    <property type="match status" value="1"/>
</dbReference>
<reference evidence="2 3" key="1">
    <citation type="journal article" date="2019" name="Int. J. Syst. Evol. Microbiol.">
        <title>The Global Catalogue of Microorganisms (GCM) 10K type strain sequencing project: providing services to taxonomists for standard genome sequencing and annotation.</title>
        <authorList>
            <consortium name="The Broad Institute Genomics Platform"/>
            <consortium name="The Broad Institute Genome Sequencing Center for Infectious Disease"/>
            <person name="Wu L."/>
            <person name="Ma J."/>
        </authorList>
    </citation>
    <scope>NUCLEOTIDE SEQUENCE [LARGE SCALE GENOMIC DNA]</scope>
    <source>
        <strain evidence="2 3">JCM 4788</strain>
    </source>
</reference>
<sequence length="174" mass="18736">MGMVWWEASPPCAFPLPREAVNRSSRTRTRSLPTRYGRTDTPEEGGTVSAQPLHRHTAVPQPSATPEALRAALAQVAPGRLAAFDADRARSTDRAREQTSSDPLRRFVERWAIEVAVERHPENAARLRELQARAELVSDAGEARRIAVEISSIRAAAAAEAGVPAIGAGSGVAR</sequence>
<protein>
    <submittedName>
        <fullName evidence="2">Uncharacterized protein</fullName>
    </submittedName>
</protein>
<accession>A0ABN0Z578</accession>
<dbReference type="EMBL" id="BAAABX010000075">
    <property type="protein sequence ID" value="GAA0434154.1"/>
    <property type="molecule type" value="Genomic_DNA"/>
</dbReference>
<proteinExistence type="predicted"/>
<gene>
    <name evidence="2" type="ORF">GCM10010357_64580</name>
</gene>
<dbReference type="Proteomes" id="UP001500879">
    <property type="component" value="Unassembled WGS sequence"/>
</dbReference>
<dbReference type="InterPro" id="IPR046214">
    <property type="entry name" value="DUF6247"/>
</dbReference>
<name>A0ABN0Z578_9ACTN</name>
<comment type="caution">
    <text evidence="2">The sequence shown here is derived from an EMBL/GenBank/DDBJ whole genome shotgun (WGS) entry which is preliminary data.</text>
</comment>
<keyword evidence="3" id="KW-1185">Reference proteome</keyword>
<evidence type="ECO:0000256" key="1">
    <source>
        <dbReference type="SAM" id="MobiDB-lite"/>
    </source>
</evidence>
<evidence type="ECO:0000313" key="3">
    <source>
        <dbReference type="Proteomes" id="UP001500879"/>
    </source>
</evidence>